<dbReference type="PANTHER" id="PTHR24273">
    <property type="entry name" value="FI04643P-RELATED"/>
    <property type="match status" value="1"/>
</dbReference>
<dbReference type="OMA" id="RTRPECI"/>
<feature type="domain" description="HYR" evidence="2">
    <location>
        <begin position="358"/>
        <end position="441"/>
    </location>
</feature>
<evidence type="ECO:0000313" key="3">
    <source>
        <dbReference type="EnsemblMetazoa" id="XP_030841109"/>
    </source>
</evidence>
<dbReference type="KEGG" id="spu:115923859"/>
<evidence type="ECO:0000256" key="1">
    <source>
        <dbReference type="ARBA" id="ARBA00022737"/>
    </source>
</evidence>
<feature type="domain" description="HYR" evidence="2">
    <location>
        <begin position="189"/>
        <end position="272"/>
    </location>
</feature>
<accession>A0A7M7NT16</accession>
<organism evidence="3 4">
    <name type="scientific">Strongylocentrotus purpuratus</name>
    <name type="common">Purple sea urchin</name>
    <dbReference type="NCBI Taxonomy" id="7668"/>
    <lineage>
        <taxon>Eukaryota</taxon>
        <taxon>Metazoa</taxon>
        <taxon>Echinodermata</taxon>
        <taxon>Eleutherozoa</taxon>
        <taxon>Echinozoa</taxon>
        <taxon>Echinoidea</taxon>
        <taxon>Euechinoidea</taxon>
        <taxon>Echinacea</taxon>
        <taxon>Camarodonta</taxon>
        <taxon>Echinidea</taxon>
        <taxon>Strongylocentrotidae</taxon>
        <taxon>Strongylocentrotus</taxon>
    </lineage>
</organism>
<protein>
    <recommendedName>
        <fullName evidence="2">HYR domain-containing protein</fullName>
    </recommendedName>
</protein>
<evidence type="ECO:0000259" key="2">
    <source>
        <dbReference type="PROSITE" id="PS50825"/>
    </source>
</evidence>
<feature type="domain" description="HYR" evidence="2">
    <location>
        <begin position="105"/>
        <end position="188"/>
    </location>
</feature>
<dbReference type="InterPro" id="IPR003410">
    <property type="entry name" value="HYR_dom"/>
</dbReference>
<dbReference type="PROSITE" id="PS50825">
    <property type="entry name" value="HYR"/>
    <property type="match status" value="5"/>
</dbReference>
<sequence>MRFQINPTPRTFILPKLYLSVDRTPPVATCPADILREVGLGQTSIQVFFTAPTAIDNSGQVPTITSQSHSTTDFFVPGNTQVTWTFADANGNQDSCSFNVTITQVDRTPPVATCPADILREVGLGQIRIQVFFTAPTAIDNSGQVPTITSQSHSTTDFFVPGNTQVTWTFADANGNQDSCSFNVTITQVDRTPPVATCPADILRKVGLSQTRSQVFFTAPTAIDNSGQVPTITSQSHSTTDFFDLGITQVTWTFADANGNQDSCSFTVIIIVQVDGTSLVAICPADTQLEVGPSGTSRQVFFIEPTATGNSGLVPTVVSQSHTPGDFFTLGTTQVTYTFADGSGNQDSCSFNVIITQVDRTPPVPSCPADTRLEVGPSGTSRQVFFTAPNATDNSGVVPTVVSQSHTPGDFFTLGTTRVTYTFADVSENSDSCSFNVIITQECPNVTMETEFGQARLPMTEVGIIIDSEELCPEEGSEGPVAPIIRAVCQVSSNGTTYWNASMRCQDDITRRLMGILMASYTMITSNALTDMNRYTVVVCINV</sequence>
<feature type="domain" description="HYR" evidence="2">
    <location>
        <begin position="21"/>
        <end position="104"/>
    </location>
</feature>
<reference evidence="3" key="2">
    <citation type="submission" date="2021-01" db="UniProtKB">
        <authorList>
            <consortium name="EnsemblMetazoa"/>
        </authorList>
    </citation>
    <scope>IDENTIFICATION</scope>
</reference>
<reference evidence="4" key="1">
    <citation type="submission" date="2015-02" db="EMBL/GenBank/DDBJ databases">
        <title>Genome sequencing for Strongylocentrotus purpuratus.</title>
        <authorList>
            <person name="Murali S."/>
            <person name="Liu Y."/>
            <person name="Vee V."/>
            <person name="English A."/>
            <person name="Wang M."/>
            <person name="Skinner E."/>
            <person name="Han Y."/>
            <person name="Muzny D.M."/>
            <person name="Worley K.C."/>
            <person name="Gibbs R.A."/>
        </authorList>
    </citation>
    <scope>NUCLEOTIDE SEQUENCE</scope>
</reference>
<dbReference type="RefSeq" id="XP_030841109.1">
    <property type="nucleotide sequence ID" value="XM_030985249.1"/>
</dbReference>
<dbReference type="OrthoDB" id="10064599at2759"/>
<dbReference type="EnsemblMetazoa" id="XM_030985249">
    <property type="protein sequence ID" value="XP_030841109"/>
    <property type="gene ID" value="LOC115923859"/>
</dbReference>
<name>A0A7M7NT16_STRPU</name>
<dbReference type="GeneID" id="115923859"/>
<keyword evidence="1" id="KW-0677">Repeat</keyword>
<dbReference type="InterPro" id="IPR013783">
    <property type="entry name" value="Ig-like_fold"/>
</dbReference>
<evidence type="ECO:0000313" key="4">
    <source>
        <dbReference type="Proteomes" id="UP000007110"/>
    </source>
</evidence>
<dbReference type="Pfam" id="PF02494">
    <property type="entry name" value="HYR"/>
    <property type="match status" value="5"/>
</dbReference>
<keyword evidence="4" id="KW-1185">Reference proteome</keyword>
<dbReference type="PANTHER" id="PTHR24273:SF32">
    <property type="entry name" value="HYALIN"/>
    <property type="match status" value="1"/>
</dbReference>
<dbReference type="Proteomes" id="UP000007110">
    <property type="component" value="Unassembled WGS sequence"/>
</dbReference>
<dbReference type="AlphaFoldDB" id="A0A7M7NT16"/>
<feature type="domain" description="HYR" evidence="2">
    <location>
        <begin position="274"/>
        <end position="357"/>
    </location>
</feature>
<proteinExistence type="predicted"/>
<dbReference type="InParanoid" id="A0A7M7NT16"/>
<dbReference type="Gene3D" id="2.60.40.10">
    <property type="entry name" value="Immunoglobulins"/>
    <property type="match status" value="2"/>
</dbReference>